<feature type="compositionally biased region" description="Basic and acidic residues" evidence="1">
    <location>
        <begin position="1"/>
        <end position="34"/>
    </location>
</feature>
<dbReference type="PANTHER" id="PTHR36968:SF5">
    <property type="entry name" value="HOMEOBOX-DDT DOMAIN PROTEIN RLT2"/>
    <property type="match status" value="1"/>
</dbReference>
<name>A0AAD2EEK2_9LAMI</name>
<dbReference type="PANTHER" id="PTHR36968">
    <property type="entry name" value="HOMEOBOX-DDT DOMAIN PROTEIN RLT2"/>
    <property type="match status" value="1"/>
</dbReference>
<dbReference type="GO" id="GO:0006357">
    <property type="term" value="P:regulation of transcription by RNA polymerase II"/>
    <property type="evidence" value="ECO:0007669"/>
    <property type="project" value="InterPro"/>
</dbReference>
<keyword evidence="3" id="KW-1185">Reference proteome</keyword>
<dbReference type="Proteomes" id="UP000834106">
    <property type="component" value="Chromosome 22"/>
</dbReference>
<dbReference type="InterPro" id="IPR044977">
    <property type="entry name" value="RLT1-3"/>
</dbReference>
<evidence type="ECO:0000313" key="3">
    <source>
        <dbReference type="Proteomes" id="UP000834106"/>
    </source>
</evidence>
<feature type="region of interest" description="Disordered" evidence="1">
    <location>
        <begin position="1"/>
        <end position="57"/>
    </location>
</feature>
<sequence>MRNHQRKTENKRETRANEYSREAIRSTKEEEARRSRQRVFGNSDLMPRPPQQQRVVQKVGTAVPRIMVEMPVMRRFYEPPLAISKQRAIAFVEAQLGEPMREDGPILGMEFDPLPPGAFGAPIGILLDPI</sequence>
<evidence type="ECO:0000256" key="1">
    <source>
        <dbReference type="SAM" id="MobiDB-lite"/>
    </source>
</evidence>
<accession>A0AAD2EEK2</accession>
<organism evidence="2 3">
    <name type="scientific">Fraxinus pennsylvanica</name>
    <dbReference type="NCBI Taxonomy" id="56036"/>
    <lineage>
        <taxon>Eukaryota</taxon>
        <taxon>Viridiplantae</taxon>
        <taxon>Streptophyta</taxon>
        <taxon>Embryophyta</taxon>
        <taxon>Tracheophyta</taxon>
        <taxon>Spermatophyta</taxon>
        <taxon>Magnoliopsida</taxon>
        <taxon>eudicotyledons</taxon>
        <taxon>Gunneridae</taxon>
        <taxon>Pentapetalae</taxon>
        <taxon>asterids</taxon>
        <taxon>lamiids</taxon>
        <taxon>Lamiales</taxon>
        <taxon>Oleaceae</taxon>
        <taxon>Oleeae</taxon>
        <taxon>Fraxinus</taxon>
    </lineage>
</organism>
<protein>
    <submittedName>
        <fullName evidence="2">Uncharacterized protein</fullName>
    </submittedName>
</protein>
<dbReference type="EMBL" id="OU503057">
    <property type="protein sequence ID" value="CAI9786463.1"/>
    <property type="molecule type" value="Genomic_DNA"/>
</dbReference>
<reference evidence="2" key="1">
    <citation type="submission" date="2023-05" db="EMBL/GenBank/DDBJ databases">
        <authorList>
            <person name="Huff M."/>
        </authorList>
    </citation>
    <scope>NUCLEOTIDE SEQUENCE</scope>
</reference>
<gene>
    <name evidence="2" type="ORF">FPE_LOCUS33893</name>
</gene>
<proteinExistence type="predicted"/>
<evidence type="ECO:0000313" key="2">
    <source>
        <dbReference type="EMBL" id="CAI9786463.1"/>
    </source>
</evidence>
<dbReference type="AlphaFoldDB" id="A0AAD2EEK2"/>